<feature type="transmembrane region" description="Helical" evidence="7">
    <location>
        <begin position="185"/>
        <end position="202"/>
    </location>
</feature>
<sequence length="429" mass="45964">MMSLTICLIICALTMIGYIIGKWPMGLVALVSMLAFVLTGCLDPATAAGYFGNPNGIMMMAMFVVAAGFNRTQFVKTVATSVNRIAKGSLIRVMFGYVLITMILSQFIQSSVIVYGIMAPMLIATCEEMGINPSKVLFPIAIACISTVSAFPLGGGATVFAEMNGYLQANDYTTYAVAITDPMKARLPAAVAMFIYCVFFSTKFSPAKPPVESNALKTRADNREPLSPFKERAGYIIFILTTLALLFQPQLGIETWVICVTGAVAMVVFGVLTEKEAVQAINLPMAFLFVGSLSMGGALTQTGAGEVVGGILADFANTLSNPYLIGFVFFIVPFLLTQVMMNRTVMIIFIPIAILACKAMGANPVGIVLLVQSACLSSFMTPMATPAIPMCMANGGYDLKSIIKQSIVPAIILCVVSVFWIMTVFPMYE</sequence>
<dbReference type="InterPro" id="IPR051679">
    <property type="entry name" value="DASS-Related_Transporters"/>
</dbReference>
<dbReference type="PANTHER" id="PTHR43652">
    <property type="entry name" value="BASIC AMINO ACID ANTIPORTER YFCC-RELATED"/>
    <property type="match status" value="1"/>
</dbReference>
<dbReference type="InterPro" id="IPR004680">
    <property type="entry name" value="Cit_transptr-like_dom"/>
</dbReference>
<evidence type="ECO:0000256" key="5">
    <source>
        <dbReference type="ARBA" id="ARBA00022989"/>
    </source>
</evidence>
<comment type="caution">
    <text evidence="9">The sequence shown here is derived from an EMBL/GenBank/DDBJ whole genome shotgun (WGS) entry which is preliminary data.</text>
</comment>
<evidence type="ECO:0000256" key="3">
    <source>
        <dbReference type="ARBA" id="ARBA00022692"/>
    </source>
</evidence>
<feature type="transmembrane region" description="Helical" evidence="7">
    <location>
        <begin position="57"/>
        <end position="74"/>
    </location>
</feature>
<feature type="transmembrane region" description="Helical" evidence="7">
    <location>
        <begin position="136"/>
        <end position="161"/>
    </location>
</feature>
<dbReference type="AlphaFoldDB" id="A0A9D2F1Z8"/>
<dbReference type="PANTHER" id="PTHR43652:SF2">
    <property type="entry name" value="BASIC AMINO ACID ANTIPORTER YFCC-RELATED"/>
    <property type="match status" value="1"/>
</dbReference>
<evidence type="ECO:0000259" key="8">
    <source>
        <dbReference type="Pfam" id="PF03600"/>
    </source>
</evidence>
<keyword evidence="3 7" id="KW-0812">Transmembrane</keyword>
<evidence type="ECO:0000256" key="4">
    <source>
        <dbReference type="ARBA" id="ARBA00022737"/>
    </source>
</evidence>
<evidence type="ECO:0000256" key="6">
    <source>
        <dbReference type="ARBA" id="ARBA00023136"/>
    </source>
</evidence>
<evidence type="ECO:0000313" key="9">
    <source>
        <dbReference type="EMBL" id="HIZ48044.1"/>
    </source>
</evidence>
<feature type="transmembrane region" description="Helical" evidence="7">
    <location>
        <begin position="94"/>
        <end position="124"/>
    </location>
</feature>
<evidence type="ECO:0000256" key="2">
    <source>
        <dbReference type="ARBA" id="ARBA00022448"/>
    </source>
</evidence>
<evidence type="ECO:0000256" key="7">
    <source>
        <dbReference type="SAM" id="Phobius"/>
    </source>
</evidence>
<feature type="domain" description="Citrate transporter-like" evidence="8">
    <location>
        <begin position="18"/>
        <end position="342"/>
    </location>
</feature>
<name>A0A9D2F1Z8_9FIRM</name>
<dbReference type="EMBL" id="DXBO01000072">
    <property type="protein sequence ID" value="HIZ48044.1"/>
    <property type="molecule type" value="Genomic_DNA"/>
</dbReference>
<dbReference type="Proteomes" id="UP000824031">
    <property type="component" value="Unassembled WGS sequence"/>
</dbReference>
<feature type="transmembrane region" description="Helical" evidence="7">
    <location>
        <begin position="319"/>
        <end position="337"/>
    </location>
</feature>
<reference evidence="9" key="2">
    <citation type="submission" date="2021-04" db="EMBL/GenBank/DDBJ databases">
        <authorList>
            <person name="Gilroy R."/>
        </authorList>
    </citation>
    <scope>NUCLEOTIDE SEQUENCE</scope>
    <source>
        <strain evidence="9">3436</strain>
    </source>
</reference>
<proteinExistence type="predicted"/>
<organism evidence="9 10">
    <name type="scientific">Candidatus Gemmiger excrementavium</name>
    <dbReference type="NCBI Taxonomy" id="2838608"/>
    <lineage>
        <taxon>Bacteria</taxon>
        <taxon>Bacillati</taxon>
        <taxon>Bacillota</taxon>
        <taxon>Clostridia</taxon>
        <taxon>Eubacteriales</taxon>
        <taxon>Gemmiger</taxon>
    </lineage>
</organism>
<gene>
    <name evidence="9" type="ORF">H9810_04930</name>
</gene>
<dbReference type="Pfam" id="PF03600">
    <property type="entry name" value="CitMHS"/>
    <property type="match status" value="1"/>
</dbReference>
<evidence type="ECO:0000256" key="1">
    <source>
        <dbReference type="ARBA" id="ARBA00004141"/>
    </source>
</evidence>
<keyword evidence="2" id="KW-0813">Transport</keyword>
<feature type="transmembrane region" description="Helical" evidence="7">
    <location>
        <begin position="280"/>
        <end position="299"/>
    </location>
</feature>
<feature type="transmembrane region" description="Helical" evidence="7">
    <location>
        <begin position="406"/>
        <end position="428"/>
    </location>
</feature>
<reference evidence="9" key="1">
    <citation type="journal article" date="2021" name="PeerJ">
        <title>Extensive microbial diversity within the chicken gut microbiome revealed by metagenomics and culture.</title>
        <authorList>
            <person name="Gilroy R."/>
            <person name="Ravi A."/>
            <person name="Getino M."/>
            <person name="Pursley I."/>
            <person name="Horton D.L."/>
            <person name="Alikhan N.F."/>
            <person name="Baker D."/>
            <person name="Gharbi K."/>
            <person name="Hall N."/>
            <person name="Watson M."/>
            <person name="Adriaenssens E.M."/>
            <person name="Foster-Nyarko E."/>
            <person name="Jarju S."/>
            <person name="Secka A."/>
            <person name="Antonio M."/>
            <person name="Oren A."/>
            <person name="Chaudhuri R.R."/>
            <person name="La Ragione R."/>
            <person name="Hildebrand F."/>
            <person name="Pallen M.J."/>
        </authorList>
    </citation>
    <scope>NUCLEOTIDE SEQUENCE</scope>
    <source>
        <strain evidence="9">3436</strain>
    </source>
</reference>
<dbReference type="GO" id="GO:0005886">
    <property type="term" value="C:plasma membrane"/>
    <property type="evidence" value="ECO:0007669"/>
    <property type="project" value="TreeGrafter"/>
</dbReference>
<evidence type="ECO:0000313" key="10">
    <source>
        <dbReference type="Proteomes" id="UP000824031"/>
    </source>
</evidence>
<feature type="transmembrane region" description="Helical" evidence="7">
    <location>
        <begin position="255"/>
        <end position="273"/>
    </location>
</feature>
<feature type="transmembrane region" description="Helical" evidence="7">
    <location>
        <begin position="344"/>
        <end position="361"/>
    </location>
</feature>
<protein>
    <recommendedName>
        <fullName evidence="8">Citrate transporter-like domain-containing protein</fullName>
    </recommendedName>
</protein>
<accession>A0A9D2F1Z8</accession>
<comment type="subcellular location">
    <subcellularLocation>
        <location evidence="1">Membrane</location>
        <topology evidence="1">Multi-pass membrane protein</topology>
    </subcellularLocation>
</comment>
<dbReference type="GO" id="GO:0055085">
    <property type="term" value="P:transmembrane transport"/>
    <property type="evidence" value="ECO:0007669"/>
    <property type="project" value="InterPro"/>
</dbReference>
<keyword evidence="4" id="KW-0677">Repeat</keyword>
<keyword evidence="5 7" id="KW-1133">Transmembrane helix</keyword>
<keyword evidence="6 7" id="KW-0472">Membrane</keyword>